<dbReference type="InterPro" id="IPR013217">
    <property type="entry name" value="Methyltransf_12"/>
</dbReference>
<keyword evidence="2" id="KW-0808">Transferase</keyword>
<dbReference type="SUPFAM" id="SSF53335">
    <property type="entry name" value="S-adenosyl-L-methionine-dependent methyltransferases"/>
    <property type="match status" value="1"/>
</dbReference>
<dbReference type="CDD" id="cd02440">
    <property type="entry name" value="AdoMet_MTases"/>
    <property type="match status" value="1"/>
</dbReference>
<dbReference type="EMBL" id="JAPNTZ010000025">
    <property type="protein sequence ID" value="MCY1145318.1"/>
    <property type="molecule type" value="Genomic_DNA"/>
</dbReference>
<organism evidence="2 3">
    <name type="scientific">Paractinoplanes pyxinae</name>
    <dbReference type="NCBI Taxonomy" id="2997416"/>
    <lineage>
        <taxon>Bacteria</taxon>
        <taxon>Bacillati</taxon>
        <taxon>Actinomycetota</taxon>
        <taxon>Actinomycetes</taxon>
        <taxon>Micromonosporales</taxon>
        <taxon>Micromonosporaceae</taxon>
        <taxon>Paractinoplanes</taxon>
    </lineage>
</organism>
<evidence type="ECO:0000259" key="1">
    <source>
        <dbReference type="Pfam" id="PF08242"/>
    </source>
</evidence>
<protein>
    <submittedName>
        <fullName evidence="2">Class I SAM-dependent methyltransferase</fullName>
    </submittedName>
</protein>
<gene>
    <name evidence="2" type="ORF">OWR29_45580</name>
</gene>
<dbReference type="GO" id="GO:0008168">
    <property type="term" value="F:methyltransferase activity"/>
    <property type="evidence" value="ECO:0007669"/>
    <property type="project" value="UniProtKB-KW"/>
</dbReference>
<proteinExistence type="predicted"/>
<dbReference type="InterPro" id="IPR029063">
    <property type="entry name" value="SAM-dependent_MTases_sf"/>
</dbReference>
<evidence type="ECO:0000313" key="3">
    <source>
        <dbReference type="Proteomes" id="UP001151002"/>
    </source>
</evidence>
<keyword evidence="2" id="KW-0489">Methyltransferase</keyword>
<dbReference type="Pfam" id="PF08242">
    <property type="entry name" value="Methyltransf_12"/>
    <property type="match status" value="1"/>
</dbReference>
<dbReference type="RefSeq" id="WP_267569931.1">
    <property type="nucleotide sequence ID" value="NZ_JAPNTZ010000025.1"/>
</dbReference>
<name>A0ABT4BIA5_9ACTN</name>
<keyword evidence="3" id="KW-1185">Reference proteome</keyword>
<comment type="caution">
    <text evidence="2">The sequence shown here is derived from an EMBL/GenBank/DDBJ whole genome shotgun (WGS) entry which is preliminary data.</text>
</comment>
<dbReference type="Proteomes" id="UP001151002">
    <property type="component" value="Unassembled WGS sequence"/>
</dbReference>
<evidence type="ECO:0000313" key="2">
    <source>
        <dbReference type="EMBL" id="MCY1145318.1"/>
    </source>
</evidence>
<dbReference type="GO" id="GO:0032259">
    <property type="term" value="P:methylation"/>
    <property type="evidence" value="ECO:0007669"/>
    <property type="project" value="UniProtKB-KW"/>
</dbReference>
<sequence length="275" mass="30406">MTDYRDVNRAAWDDRAAAHAASPDYNVQRFADPGHLSAVVRFDLPLLGDVSGLRGVHLQCHIGTDTVSLSRLGATMTGVDFSAKSLEQARRIAELAGQDVRFVESDVYEAVAAAGDGYDFVYTGVGALCWLPDVRRWAQTVAALLRPGGRLFIREGHPVLWSLDYDRTDGVLALEEPYFETEKPQIYEDPGSYAAKDTVFTNNTTHEWNHGLGEVVTAVLEAGLTLTGLVEHKTVPWDALPNGQMVEVQENEWQLADRPERMPHTYTLQAVKPVV</sequence>
<reference evidence="2" key="1">
    <citation type="submission" date="2022-11" db="EMBL/GenBank/DDBJ databases">
        <authorList>
            <person name="Somphong A."/>
            <person name="Phongsopitanun W."/>
        </authorList>
    </citation>
    <scope>NUCLEOTIDE SEQUENCE</scope>
    <source>
        <strain evidence="2">Pm04-4</strain>
    </source>
</reference>
<accession>A0ABT4BIA5</accession>
<feature type="domain" description="Methyltransferase type 12" evidence="1">
    <location>
        <begin position="57"/>
        <end position="151"/>
    </location>
</feature>
<dbReference type="Gene3D" id="3.40.50.150">
    <property type="entry name" value="Vaccinia Virus protein VP39"/>
    <property type="match status" value="1"/>
</dbReference>